<organism evidence="2">
    <name type="scientific">Anguilla anguilla</name>
    <name type="common">European freshwater eel</name>
    <name type="synonym">Muraena anguilla</name>
    <dbReference type="NCBI Taxonomy" id="7936"/>
    <lineage>
        <taxon>Eukaryota</taxon>
        <taxon>Metazoa</taxon>
        <taxon>Chordata</taxon>
        <taxon>Craniata</taxon>
        <taxon>Vertebrata</taxon>
        <taxon>Euteleostomi</taxon>
        <taxon>Actinopterygii</taxon>
        <taxon>Neopterygii</taxon>
        <taxon>Teleostei</taxon>
        <taxon>Anguilliformes</taxon>
        <taxon>Anguillidae</taxon>
        <taxon>Anguilla</taxon>
    </lineage>
</organism>
<protein>
    <submittedName>
        <fullName evidence="2">Uncharacterized protein</fullName>
    </submittedName>
</protein>
<reference evidence="2" key="2">
    <citation type="journal article" date="2015" name="Fish Shellfish Immunol.">
        <title>Early steps in the European eel (Anguilla anguilla)-Vibrio vulnificus interaction in the gills: Role of the RtxA13 toxin.</title>
        <authorList>
            <person name="Callol A."/>
            <person name="Pajuelo D."/>
            <person name="Ebbesson L."/>
            <person name="Teles M."/>
            <person name="MacKenzie S."/>
            <person name="Amaro C."/>
        </authorList>
    </citation>
    <scope>NUCLEOTIDE SEQUENCE</scope>
</reference>
<proteinExistence type="predicted"/>
<dbReference type="EMBL" id="GBXM01005814">
    <property type="protein sequence ID" value="JAI02764.1"/>
    <property type="molecule type" value="Transcribed_RNA"/>
</dbReference>
<accession>A0A0E9XM46</accession>
<evidence type="ECO:0000313" key="2">
    <source>
        <dbReference type="EMBL" id="JAI02764.1"/>
    </source>
</evidence>
<dbReference type="AlphaFoldDB" id="A0A0E9XM46"/>
<evidence type="ECO:0000256" key="1">
    <source>
        <dbReference type="SAM" id="MobiDB-lite"/>
    </source>
</evidence>
<reference evidence="2" key="1">
    <citation type="submission" date="2014-11" db="EMBL/GenBank/DDBJ databases">
        <authorList>
            <person name="Amaro Gonzalez C."/>
        </authorList>
    </citation>
    <scope>NUCLEOTIDE SEQUENCE</scope>
</reference>
<feature type="region of interest" description="Disordered" evidence="1">
    <location>
        <begin position="1"/>
        <end position="29"/>
    </location>
</feature>
<sequence length="80" mass="8648">MSKAKLGRQTETEQPVGVSEFSSMRADGVPLDRSFGVGEGKREFSSQSCECATISKNSKLLQLALHHKGLSVKEDIHSLG</sequence>
<name>A0A0E9XM46_ANGAN</name>